<dbReference type="Proteomes" id="UP000075799">
    <property type="component" value="Unassembled WGS sequence"/>
</dbReference>
<gene>
    <name evidence="1" type="ORF">AZI87_01565</name>
</gene>
<dbReference type="Gene3D" id="6.10.140.1340">
    <property type="match status" value="1"/>
</dbReference>
<organism evidence="1 2">
    <name type="scientific">Bdellovibrio bacteriovorus</name>
    <dbReference type="NCBI Taxonomy" id="959"/>
    <lineage>
        <taxon>Bacteria</taxon>
        <taxon>Pseudomonadati</taxon>
        <taxon>Bdellovibrionota</taxon>
        <taxon>Bdellovibrionia</taxon>
        <taxon>Bdellovibrionales</taxon>
        <taxon>Pseudobdellovibrionaceae</taxon>
        <taxon>Bdellovibrio</taxon>
    </lineage>
</organism>
<dbReference type="OrthoDB" id="9799383at2"/>
<protein>
    <recommendedName>
        <fullName evidence="3">DUF2892 domain-containing protein</fullName>
    </recommendedName>
</protein>
<dbReference type="EMBL" id="LUKD01000001">
    <property type="protein sequence ID" value="KYG69629.1"/>
    <property type="molecule type" value="Genomic_DNA"/>
</dbReference>
<reference evidence="1 2" key="1">
    <citation type="submission" date="2016-03" db="EMBL/GenBank/DDBJ databases">
        <authorList>
            <person name="Ploux O."/>
        </authorList>
    </citation>
    <scope>NUCLEOTIDE SEQUENCE [LARGE SCALE GENOMIC DNA]</scope>
    <source>
        <strain evidence="1 2">EC13</strain>
    </source>
</reference>
<proteinExistence type="predicted"/>
<accession>A0A162H449</accession>
<comment type="caution">
    <text evidence="1">The sequence shown here is derived from an EMBL/GenBank/DDBJ whole genome shotgun (WGS) entry which is preliminary data.</text>
</comment>
<sequence>MAESSSRVQLNTKPAINEKIRQATIDRLNFTGFDVDAIEQRLAELEREWDIERVIEANASSIVLAGLTLGATVNKRWFLLPAVVAGFLLQHAVQGWCPPVPVLRRLGFRTQREIDNERCILLARRGDFEKINNRSTREAIEALESNISR</sequence>
<evidence type="ECO:0000313" key="1">
    <source>
        <dbReference type="EMBL" id="KYG69629.1"/>
    </source>
</evidence>
<name>A0A162H449_BDEBC</name>
<evidence type="ECO:0000313" key="2">
    <source>
        <dbReference type="Proteomes" id="UP000075799"/>
    </source>
</evidence>
<dbReference type="AlphaFoldDB" id="A0A162H449"/>
<evidence type="ECO:0008006" key="3">
    <source>
        <dbReference type="Google" id="ProtNLM"/>
    </source>
</evidence>